<reference evidence="3 4" key="1">
    <citation type="journal article" date="2018" name="Gigascience">
        <title>Genomes of trombidid mites reveal novel predicted allergens and laterally-transferred genes associated with secondary metabolism.</title>
        <authorList>
            <person name="Dong X."/>
            <person name="Chaisiri K."/>
            <person name="Xia D."/>
            <person name="Armstrong S.D."/>
            <person name="Fang Y."/>
            <person name="Donnelly M.J."/>
            <person name="Kadowaki T."/>
            <person name="McGarry J.W."/>
            <person name="Darby A.C."/>
            <person name="Makepeace B.L."/>
        </authorList>
    </citation>
    <scope>NUCLEOTIDE SEQUENCE [LARGE SCALE GENOMIC DNA]</scope>
    <source>
        <strain evidence="3">UoL-UT</strain>
    </source>
</reference>
<dbReference type="Proteomes" id="UP000288716">
    <property type="component" value="Unassembled WGS sequence"/>
</dbReference>
<dbReference type="GO" id="GO:0055037">
    <property type="term" value="C:recycling endosome"/>
    <property type="evidence" value="ECO:0007669"/>
    <property type="project" value="TreeGrafter"/>
</dbReference>
<dbReference type="GO" id="GO:0005769">
    <property type="term" value="C:early endosome"/>
    <property type="evidence" value="ECO:0007669"/>
    <property type="project" value="TreeGrafter"/>
</dbReference>
<dbReference type="PANTHER" id="PTHR22902">
    <property type="entry name" value="SESQUIPEDALIAN"/>
    <property type="match status" value="1"/>
</dbReference>
<dbReference type="SUPFAM" id="SSF50729">
    <property type="entry name" value="PH domain-like"/>
    <property type="match status" value="1"/>
</dbReference>
<dbReference type="VEuPathDB" id="VectorBase:LDEU009814"/>
<gene>
    <name evidence="3" type="ORF">B4U80_11109</name>
</gene>
<dbReference type="PROSITE" id="PS50003">
    <property type="entry name" value="PH_DOMAIN"/>
    <property type="match status" value="1"/>
</dbReference>
<name>A0A443S405_9ACAR</name>
<evidence type="ECO:0000256" key="1">
    <source>
        <dbReference type="ARBA" id="ARBA00041004"/>
    </source>
</evidence>
<dbReference type="OrthoDB" id="10055808at2759"/>
<dbReference type="Pfam" id="PF00169">
    <property type="entry name" value="PH"/>
    <property type="match status" value="1"/>
</dbReference>
<dbReference type="Gene3D" id="2.30.29.30">
    <property type="entry name" value="Pleckstrin-homology domain (PH domain)/Phosphotyrosine-binding domain (PTB)"/>
    <property type="match status" value="1"/>
</dbReference>
<dbReference type="GO" id="GO:0005802">
    <property type="term" value="C:trans-Golgi network"/>
    <property type="evidence" value="ECO:0007669"/>
    <property type="project" value="TreeGrafter"/>
</dbReference>
<keyword evidence="4" id="KW-1185">Reference proteome</keyword>
<dbReference type="CDD" id="cd13258">
    <property type="entry name" value="PH_PLEKHJ1"/>
    <property type="match status" value="1"/>
</dbReference>
<comment type="caution">
    <text evidence="3">The sequence shown here is derived from an EMBL/GenBank/DDBJ whole genome shotgun (WGS) entry which is preliminary data.</text>
</comment>
<dbReference type="GO" id="GO:0042147">
    <property type="term" value="P:retrograde transport, endosome to Golgi"/>
    <property type="evidence" value="ECO:0007669"/>
    <property type="project" value="TreeGrafter"/>
</dbReference>
<dbReference type="EMBL" id="NCKV01009424">
    <property type="protein sequence ID" value="RWS22225.1"/>
    <property type="molecule type" value="Genomic_DNA"/>
</dbReference>
<dbReference type="GO" id="GO:0005829">
    <property type="term" value="C:cytosol"/>
    <property type="evidence" value="ECO:0007669"/>
    <property type="project" value="GOC"/>
</dbReference>
<evidence type="ECO:0000313" key="3">
    <source>
        <dbReference type="EMBL" id="RWS22225.1"/>
    </source>
</evidence>
<dbReference type="InterPro" id="IPR011993">
    <property type="entry name" value="PH-like_dom_sf"/>
</dbReference>
<organism evidence="3 4">
    <name type="scientific">Leptotrombidium deliense</name>
    <dbReference type="NCBI Taxonomy" id="299467"/>
    <lineage>
        <taxon>Eukaryota</taxon>
        <taxon>Metazoa</taxon>
        <taxon>Ecdysozoa</taxon>
        <taxon>Arthropoda</taxon>
        <taxon>Chelicerata</taxon>
        <taxon>Arachnida</taxon>
        <taxon>Acari</taxon>
        <taxon>Acariformes</taxon>
        <taxon>Trombidiformes</taxon>
        <taxon>Prostigmata</taxon>
        <taxon>Anystina</taxon>
        <taxon>Parasitengona</taxon>
        <taxon>Trombiculoidea</taxon>
        <taxon>Trombiculidae</taxon>
        <taxon>Leptotrombidium</taxon>
    </lineage>
</organism>
<evidence type="ECO:0000313" key="4">
    <source>
        <dbReference type="Proteomes" id="UP000288716"/>
    </source>
</evidence>
<dbReference type="InterPro" id="IPR045188">
    <property type="entry name" value="Boi1/Boi2-like"/>
</dbReference>
<dbReference type="GO" id="GO:0007032">
    <property type="term" value="P:endosome organization"/>
    <property type="evidence" value="ECO:0007669"/>
    <property type="project" value="TreeGrafter"/>
</dbReference>
<dbReference type="AlphaFoldDB" id="A0A443S405"/>
<evidence type="ECO:0000259" key="2">
    <source>
        <dbReference type="PROSITE" id="PS50003"/>
    </source>
</evidence>
<feature type="domain" description="PH" evidence="2">
    <location>
        <begin position="15"/>
        <end position="121"/>
    </location>
</feature>
<sequence>MKLNEREISDFSTGAGDKEGKIYHKTCTHGSFNHSFKERWFKLKGNLLFYYKVNEYGGINSKEPIGFYLLEDFSIQFENDASFLFAFSITFDTEPDKKHIFGCRNQQNCDEWISILQVASYQKLKSDLFDLQLKIIEKTGSNPLLGTMFFTN</sequence>
<proteinExistence type="predicted"/>
<protein>
    <recommendedName>
        <fullName evidence="1">Pleckstrin homology domain-containing family J member 1</fullName>
    </recommendedName>
</protein>
<dbReference type="SMART" id="SM00233">
    <property type="entry name" value="PH"/>
    <property type="match status" value="1"/>
</dbReference>
<dbReference type="GO" id="GO:0001881">
    <property type="term" value="P:receptor recycling"/>
    <property type="evidence" value="ECO:0007669"/>
    <property type="project" value="TreeGrafter"/>
</dbReference>
<dbReference type="InterPro" id="IPR001849">
    <property type="entry name" value="PH_domain"/>
</dbReference>
<dbReference type="PANTHER" id="PTHR22902:SF9">
    <property type="entry name" value="PLECKSTRIN HOMOLOGY DOMAIN-CONTAINING FAMILY J MEMBER 1"/>
    <property type="match status" value="1"/>
</dbReference>
<accession>A0A443S405</accession>